<gene>
    <name evidence="4" type="ORF">GCM10023258_27960</name>
</gene>
<evidence type="ECO:0000256" key="1">
    <source>
        <dbReference type="SAM" id="MobiDB-lite"/>
    </source>
</evidence>
<feature type="domain" description="FMN-binding" evidence="3">
    <location>
        <begin position="106"/>
        <end position="183"/>
    </location>
</feature>
<protein>
    <recommendedName>
        <fullName evidence="3">FMN-binding domain-containing protein</fullName>
    </recommendedName>
</protein>
<comment type="caution">
    <text evidence="4">The sequence shown here is derived from an EMBL/GenBank/DDBJ whole genome shotgun (WGS) entry which is preliminary data.</text>
</comment>
<dbReference type="EMBL" id="BAABIW010000018">
    <property type="protein sequence ID" value="GAA5030574.1"/>
    <property type="molecule type" value="Genomic_DNA"/>
</dbReference>
<name>A0ABP9JHM6_9MICO</name>
<keyword evidence="2" id="KW-0732">Signal</keyword>
<dbReference type="Gene3D" id="3.90.1010.20">
    <property type="match status" value="1"/>
</dbReference>
<evidence type="ECO:0000313" key="5">
    <source>
        <dbReference type="Proteomes" id="UP001500427"/>
    </source>
</evidence>
<proteinExistence type="predicted"/>
<feature type="compositionally biased region" description="Low complexity" evidence="1">
    <location>
        <begin position="55"/>
        <end position="94"/>
    </location>
</feature>
<evidence type="ECO:0000256" key="2">
    <source>
        <dbReference type="SAM" id="SignalP"/>
    </source>
</evidence>
<dbReference type="InterPro" id="IPR007329">
    <property type="entry name" value="FMN-bd"/>
</dbReference>
<dbReference type="Pfam" id="PF04205">
    <property type="entry name" value="FMN_bind"/>
    <property type="match status" value="1"/>
</dbReference>
<accession>A0ABP9JHM6</accession>
<evidence type="ECO:0000259" key="3">
    <source>
        <dbReference type="SMART" id="SM00900"/>
    </source>
</evidence>
<feature type="region of interest" description="Disordered" evidence="1">
    <location>
        <begin position="45"/>
        <end position="94"/>
    </location>
</feature>
<dbReference type="Proteomes" id="UP001500427">
    <property type="component" value="Unassembled WGS sequence"/>
</dbReference>
<dbReference type="RefSeq" id="WP_345508112.1">
    <property type="nucleotide sequence ID" value="NZ_BAABIW010000018.1"/>
</dbReference>
<feature type="signal peptide" evidence="2">
    <location>
        <begin position="1"/>
        <end position="22"/>
    </location>
</feature>
<organism evidence="4 5">
    <name type="scientific">Terrabacter aeriphilus</name>
    <dbReference type="NCBI Taxonomy" id="515662"/>
    <lineage>
        <taxon>Bacteria</taxon>
        <taxon>Bacillati</taxon>
        <taxon>Actinomycetota</taxon>
        <taxon>Actinomycetes</taxon>
        <taxon>Micrococcales</taxon>
        <taxon>Intrasporangiaceae</taxon>
        <taxon>Terrabacter</taxon>
    </lineage>
</organism>
<evidence type="ECO:0000313" key="4">
    <source>
        <dbReference type="EMBL" id="GAA5030574.1"/>
    </source>
</evidence>
<sequence length="186" mass="18169">MRKTTTTIVGVAGLLTLGASWASGLAPKHAAVGGLHVLSSAKAGTPVAAAPPRPSAHSGSHPGSASSGSSRGASATGRSASSAPSATSASAVPRSGTVDGAVVVTQYGSVQVRVSFTGTRITDVHALKLTDSSRTSVSISAGAAPVLRQEALAAHSAQIDVVSGATYTSEAYQQSLQSAIDAAHLG</sequence>
<dbReference type="SMART" id="SM00900">
    <property type="entry name" value="FMN_bind"/>
    <property type="match status" value="1"/>
</dbReference>
<keyword evidence="5" id="KW-1185">Reference proteome</keyword>
<reference evidence="5" key="1">
    <citation type="journal article" date="2019" name="Int. J. Syst. Evol. Microbiol.">
        <title>The Global Catalogue of Microorganisms (GCM) 10K type strain sequencing project: providing services to taxonomists for standard genome sequencing and annotation.</title>
        <authorList>
            <consortium name="The Broad Institute Genomics Platform"/>
            <consortium name="The Broad Institute Genome Sequencing Center for Infectious Disease"/>
            <person name="Wu L."/>
            <person name="Ma J."/>
        </authorList>
    </citation>
    <scope>NUCLEOTIDE SEQUENCE [LARGE SCALE GENOMIC DNA]</scope>
    <source>
        <strain evidence="5">JCM 17687</strain>
    </source>
</reference>
<feature type="chain" id="PRO_5047479629" description="FMN-binding domain-containing protein" evidence="2">
    <location>
        <begin position="23"/>
        <end position="186"/>
    </location>
</feature>